<dbReference type="EMBL" id="HBGO01007389">
    <property type="protein sequence ID" value="CAD9327241.1"/>
    <property type="molecule type" value="Transcribed_RNA"/>
</dbReference>
<feature type="coiled-coil region" evidence="1">
    <location>
        <begin position="67"/>
        <end position="94"/>
    </location>
</feature>
<keyword evidence="2" id="KW-0732">Signal</keyword>
<feature type="chain" id="PRO_5030908254" evidence="2">
    <location>
        <begin position="21"/>
        <end position="367"/>
    </location>
</feature>
<dbReference type="AlphaFoldDB" id="A0A7S1Z322"/>
<evidence type="ECO:0000256" key="1">
    <source>
        <dbReference type="SAM" id="Coils"/>
    </source>
</evidence>
<gene>
    <name evidence="3" type="ORF">OSIN01602_LOCUS4139</name>
</gene>
<accession>A0A7S1Z322</accession>
<feature type="signal peptide" evidence="2">
    <location>
        <begin position="1"/>
        <end position="20"/>
    </location>
</feature>
<protein>
    <submittedName>
        <fullName evidence="3">Uncharacterized protein</fullName>
    </submittedName>
</protein>
<keyword evidence="1" id="KW-0175">Coiled coil</keyword>
<organism evidence="3">
    <name type="scientific">Trieres chinensis</name>
    <name type="common">Marine centric diatom</name>
    <name type="synonym">Odontella sinensis</name>
    <dbReference type="NCBI Taxonomy" id="1514140"/>
    <lineage>
        <taxon>Eukaryota</taxon>
        <taxon>Sar</taxon>
        <taxon>Stramenopiles</taxon>
        <taxon>Ochrophyta</taxon>
        <taxon>Bacillariophyta</taxon>
        <taxon>Mediophyceae</taxon>
        <taxon>Biddulphiophycidae</taxon>
        <taxon>Eupodiscales</taxon>
        <taxon>Parodontellaceae</taxon>
        <taxon>Trieres</taxon>
    </lineage>
</organism>
<evidence type="ECO:0000313" key="3">
    <source>
        <dbReference type="EMBL" id="CAD9327241.1"/>
    </source>
</evidence>
<name>A0A7S1Z322_TRICV</name>
<sequence>MAKLSVAVAALLLLTSGADAFSCRKINMRRNQSLRMALPTPEESAKALTDYMSKSHEAKLQAVKAAEEKAATEIRGLKSQIEELEIERASSIVQSSPPAALVEGSREDLANKLVAYQKFMADYIVKAQDQKVKAVRAAEEAAEKRFKDQLLLLGGSATAPAAAPAENKVFADRSAKVSAAAKAGKSRWGDSENQKASQKVGVVGTVPPNQAAPASSFETPAPEPVVTVPVVEVPVPEEVAAADHGLRADGGVGGLTLAERIHFGANASGAPAAAVAAPAASKGPTLFDMRNAKVSAAAAAGKSRWGEREVRKAMDLARALPAAPSTPVIEVSPEVQAADHGLRADGGVGGPTLAERVNLGARLLQTA</sequence>
<reference evidence="3" key="1">
    <citation type="submission" date="2021-01" db="EMBL/GenBank/DDBJ databases">
        <authorList>
            <person name="Corre E."/>
            <person name="Pelletier E."/>
            <person name="Niang G."/>
            <person name="Scheremetjew M."/>
            <person name="Finn R."/>
            <person name="Kale V."/>
            <person name="Holt S."/>
            <person name="Cochrane G."/>
            <person name="Meng A."/>
            <person name="Brown T."/>
            <person name="Cohen L."/>
        </authorList>
    </citation>
    <scope>NUCLEOTIDE SEQUENCE</scope>
    <source>
        <strain evidence="3">Grunow 1884</strain>
    </source>
</reference>
<evidence type="ECO:0000256" key="2">
    <source>
        <dbReference type="SAM" id="SignalP"/>
    </source>
</evidence>
<proteinExistence type="predicted"/>